<reference evidence="9" key="1">
    <citation type="submission" date="2022-12" db="EMBL/GenBank/DDBJ databases">
        <title>Reference genome sequencing for broad-spectrum identification of bacterial and archaeal isolates by mass spectrometry.</title>
        <authorList>
            <person name="Sekiguchi Y."/>
            <person name="Tourlousse D.M."/>
        </authorList>
    </citation>
    <scope>NUCLEOTIDE SEQUENCE</scope>
    <source>
        <strain evidence="9">ASRB1</strain>
    </source>
</reference>
<feature type="active site" description="Charge relay system" evidence="5">
    <location>
        <position position="341"/>
    </location>
</feature>
<dbReference type="RefSeq" id="WP_281794827.1">
    <property type="nucleotide sequence ID" value="NZ_BSDR01000001.1"/>
</dbReference>
<dbReference type="Gene3D" id="2.60.40.10">
    <property type="entry name" value="Immunoglobulins"/>
    <property type="match status" value="2"/>
</dbReference>
<dbReference type="Gene3D" id="3.40.50.200">
    <property type="entry name" value="Peptidase S8/S53 domain"/>
    <property type="match status" value="1"/>
</dbReference>
<dbReference type="InterPro" id="IPR022398">
    <property type="entry name" value="Peptidase_S8_His-AS"/>
</dbReference>
<dbReference type="AlphaFoldDB" id="A0A9W6L907"/>
<sequence length="593" mass="61292">MSKERCASGITLQTILLVGLLCLFWKGAAFAGVGHLTGASESFVADELLIQPRAGVAKGRLDQLFADCDASPLEEIKQLGVLRIKVPSQAVEKVRTALANNPLIQFAEYNFLAQLSLVPNDQYYASQWHLAKISAPKAWDLTFGSEAVPIAVVDSGVDPTHPDLSGKLLPGYNFLGKNTDTHDVQGHGTAVAGSAAAMSNNLAGVAGVAWQNPIMPLLVADSTGSATYSNIAQAVTYAADKGIKVINISIGGTSSSSTLQSAVNYAWNKGAVVVAAACNYSSSTPCYPAACSNVVAVSATDSSDAFASFSNYGNWVDVSAPGWGIYTTLNGGGYGGKSGTSFSSPITAGVIALIFSQNPSLTNADVVKILEENTDDLGAAGFDAYFGYGRVNAYRSVLAAGGSIPQQDLASPTVSVASPSNGSTVKGAVPVNVNASDNVGVSKVDLYIDGILFATDTSNPYSFSWDSTTHPGGIAVIKALAYDPSGNVGSSNEVSVYVDNALDTTPPSVVISSPSNGATLAMKVTITATASDDASVEQLSVYIDGSLMKSVSNQNSVTWNWNTNKTAAGAHEIRTVAKDPSGNTGEARITVYK</sequence>
<dbReference type="PANTHER" id="PTHR43806:SF11">
    <property type="entry name" value="CEREVISIN-RELATED"/>
    <property type="match status" value="1"/>
</dbReference>
<feature type="active site" description="Charge relay system" evidence="5">
    <location>
        <position position="187"/>
    </location>
</feature>
<dbReference type="PIRSF" id="PIRSF037901">
    <property type="entry name" value="Subtilisin_rel_Nmul_A1891"/>
    <property type="match status" value="1"/>
</dbReference>
<dbReference type="InterPro" id="IPR015500">
    <property type="entry name" value="Peptidase_S8_subtilisin-rel"/>
</dbReference>
<evidence type="ECO:0000256" key="1">
    <source>
        <dbReference type="ARBA" id="ARBA00011073"/>
    </source>
</evidence>
<evidence type="ECO:0000256" key="3">
    <source>
        <dbReference type="ARBA" id="ARBA00022801"/>
    </source>
</evidence>
<dbReference type="InterPro" id="IPR013783">
    <property type="entry name" value="Ig-like_fold"/>
</dbReference>
<proteinExistence type="inferred from homology"/>
<comment type="caution">
    <text evidence="9">The sequence shown here is derived from an EMBL/GenBank/DDBJ whole genome shotgun (WGS) entry which is preliminary data.</text>
</comment>
<dbReference type="GO" id="GO:0006508">
    <property type="term" value="P:proteolysis"/>
    <property type="evidence" value="ECO:0007669"/>
    <property type="project" value="UniProtKB-KW"/>
</dbReference>
<keyword evidence="3 5" id="KW-0378">Hydrolase</keyword>
<dbReference type="InterPro" id="IPR023828">
    <property type="entry name" value="Peptidase_S8_Ser-AS"/>
</dbReference>
<evidence type="ECO:0000313" key="10">
    <source>
        <dbReference type="Proteomes" id="UP001144372"/>
    </source>
</evidence>
<feature type="domain" description="Fervidolysin-like N-terminal prodomain" evidence="8">
    <location>
        <begin position="40"/>
        <end position="110"/>
    </location>
</feature>
<feature type="domain" description="Peptidase S8/S53" evidence="7">
    <location>
        <begin position="147"/>
        <end position="389"/>
    </location>
</feature>
<name>A0A9W6L907_9BACT</name>
<evidence type="ECO:0000256" key="2">
    <source>
        <dbReference type="ARBA" id="ARBA00022670"/>
    </source>
</evidence>
<dbReference type="InterPro" id="IPR050131">
    <property type="entry name" value="Peptidase_S8_subtilisin-like"/>
</dbReference>
<comment type="similarity">
    <text evidence="1 5 6">Belongs to the peptidase S8 family.</text>
</comment>
<dbReference type="SUPFAM" id="SSF52743">
    <property type="entry name" value="Subtilisin-like"/>
    <property type="match status" value="1"/>
</dbReference>
<dbReference type="Pfam" id="PF22148">
    <property type="entry name" value="Fervidolysin_NPro-like"/>
    <property type="match status" value="1"/>
</dbReference>
<dbReference type="Pfam" id="PF00082">
    <property type="entry name" value="Peptidase_S8"/>
    <property type="match status" value="1"/>
</dbReference>
<dbReference type="PROSITE" id="PS51892">
    <property type="entry name" value="SUBTILASE"/>
    <property type="match status" value="1"/>
</dbReference>
<dbReference type="PRINTS" id="PR00723">
    <property type="entry name" value="SUBTILISIN"/>
</dbReference>
<dbReference type="InterPro" id="IPR036852">
    <property type="entry name" value="Peptidase_S8/S53_dom_sf"/>
</dbReference>
<keyword evidence="10" id="KW-1185">Reference proteome</keyword>
<dbReference type="PROSITE" id="PS00138">
    <property type="entry name" value="SUBTILASE_SER"/>
    <property type="match status" value="1"/>
</dbReference>
<dbReference type="GO" id="GO:0004252">
    <property type="term" value="F:serine-type endopeptidase activity"/>
    <property type="evidence" value="ECO:0007669"/>
    <property type="project" value="UniProtKB-UniRule"/>
</dbReference>
<dbReference type="Pfam" id="PF17957">
    <property type="entry name" value="Big_7"/>
    <property type="match status" value="2"/>
</dbReference>
<evidence type="ECO:0000256" key="5">
    <source>
        <dbReference type="PROSITE-ProRule" id="PRU01240"/>
    </source>
</evidence>
<dbReference type="EMBL" id="BSDR01000001">
    <property type="protein sequence ID" value="GLI35204.1"/>
    <property type="molecule type" value="Genomic_DNA"/>
</dbReference>
<evidence type="ECO:0000256" key="4">
    <source>
        <dbReference type="ARBA" id="ARBA00022825"/>
    </source>
</evidence>
<dbReference type="PROSITE" id="PS00137">
    <property type="entry name" value="SUBTILASE_HIS"/>
    <property type="match status" value="1"/>
</dbReference>
<accession>A0A9W6L907</accession>
<dbReference type="InterPro" id="IPR023827">
    <property type="entry name" value="Peptidase_S8_Asp-AS"/>
</dbReference>
<dbReference type="InterPro" id="IPR054399">
    <property type="entry name" value="Fervidolysin-like_N_prodom"/>
</dbReference>
<dbReference type="PANTHER" id="PTHR43806">
    <property type="entry name" value="PEPTIDASE S8"/>
    <property type="match status" value="1"/>
</dbReference>
<evidence type="ECO:0000313" key="9">
    <source>
        <dbReference type="EMBL" id="GLI35204.1"/>
    </source>
</evidence>
<evidence type="ECO:0000259" key="8">
    <source>
        <dbReference type="Pfam" id="PF22148"/>
    </source>
</evidence>
<dbReference type="PROSITE" id="PS00136">
    <property type="entry name" value="SUBTILASE_ASP"/>
    <property type="match status" value="1"/>
</dbReference>
<organism evidence="9 10">
    <name type="scientific">Desulforhabdus amnigena</name>
    <dbReference type="NCBI Taxonomy" id="40218"/>
    <lineage>
        <taxon>Bacteria</taxon>
        <taxon>Pseudomonadati</taxon>
        <taxon>Thermodesulfobacteriota</taxon>
        <taxon>Syntrophobacteria</taxon>
        <taxon>Syntrophobacterales</taxon>
        <taxon>Syntrophobacteraceae</taxon>
        <taxon>Desulforhabdus</taxon>
    </lineage>
</organism>
<protein>
    <recommendedName>
        <fullName evidence="11">Peptidase S8</fullName>
    </recommendedName>
</protein>
<evidence type="ECO:0008006" key="11">
    <source>
        <dbReference type="Google" id="ProtNLM"/>
    </source>
</evidence>
<gene>
    <name evidence="9" type="ORF">DAMNIGENAA_26370</name>
</gene>
<keyword evidence="2 5" id="KW-0645">Protease</keyword>
<keyword evidence="4 5" id="KW-0720">Serine protease</keyword>
<dbReference type="InterPro" id="IPR000209">
    <property type="entry name" value="Peptidase_S8/S53_dom"/>
</dbReference>
<dbReference type="InterPro" id="IPR017315">
    <property type="entry name" value="Pep_S8A_subtilisin_pbac-2"/>
</dbReference>
<evidence type="ECO:0000259" key="7">
    <source>
        <dbReference type="Pfam" id="PF00082"/>
    </source>
</evidence>
<evidence type="ECO:0000256" key="6">
    <source>
        <dbReference type="RuleBase" id="RU003355"/>
    </source>
</evidence>
<feature type="active site" description="Charge relay system" evidence="5">
    <location>
        <position position="154"/>
    </location>
</feature>
<dbReference type="Proteomes" id="UP001144372">
    <property type="component" value="Unassembled WGS sequence"/>
</dbReference>